<proteinExistence type="predicted"/>
<evidence type="ECO:0000313" key="3">
    <source>
        <dbReference type="Proteomes" id="UP000646548"/>
    </source>
</evidence>
<dbReference type="Proteomes" id="UP000646548">
    <property type="component" value="Unassembled WGS sequence"/>
</dbReference>
<comment type="caution">
    <text evidence="2">The sequence shown here is derived from an EMBL/GenBank/DDBJ whole genome shotgun (WGS) entry which is preliminary data.</text>
</comment>
<gene>
    <name evidence="2" type="ORF">FQA47_019739</name>
</gene>
<reference evidence="2" key="1">
    <citation type="journal article" name="BMC Genomics">
        <title>Long-read sequencing and de novo genome assembly of marine medaka (Oryzias melastigma).</title>
        <authorList>
            <person name="Liang P."/>
            <person name="Saqib H.S.A."/>
            <person name="Ni X."/>
            <person name="Shen Y."/>
        </authorList>
    </citation>
    <scope>NUCLEOTIDE SEQUENCE</scope>
    <source>
        <strain evidence="2">Bigg-433</strain>
    </source>
</reference>
<evidence type="ECO:0000256" key="1">
    <source>
        <dbReference type="SAM" id="MobiDB-lite"/>
    </source>
</evidence>
<dbReference type="AlphaFoldDB" id="A0A834FLQ1"/>
<protein>
    <submittedName>
        <fullName evidence="2">Uncharacterized protein</fullName>
    </submittedName>
</protein>
<feature type="compositionally biased region" description="Polar residues" evidence="1">
    <location>
        <begin position="36"/>
        <end position="50"/>
    </location>
</feature>
<sequence>MVGHKERGKIGVTPRLGKVLPTAEAERRRVDGATAAQRSAPSHANSCGMS</sequence>
<organism evidence="2 3">
    <name type="scientific">Oryzias melastigma</name>
    <name type="common">Marine medaka</name>
    <dbReference type="NCBI Taxonomy" id="30732"/>
    <lineage>
        <taxon>Eukaryota</taxon>
        <taxon>Metazoa</taxon>
        <taxon>Chordata</taxon>
        <taxon>Craniata</taxon>
        <taxon>Vertebrata</taxon>
        <taxon>Euteleostomi</taxon>
        <taxon>Actinopterygii</taxon>
        <taxon>Neopterygii</taxon>
        <taxon>Teleostei</taxon>
        <taxon>Neoteleostei</taxon>
        <taxon>Acanthomorphata</taxon>
        <taxon>Ovalentaria</taxon>
        <taxon>Atherinomorphae</taxon>
        <taxon>Beloniformes</taxon>
        <taxon>Adrianichthyidae</taxon>
        <taxon>Oryziinae</taxon>
        <taxon>Oryzias</taxon>
    </lineage>
</organism>
<dbReference type="EMBL" id="WKFB01000083">
    <property type="protein sequence ID" value="KAF6736640.1"/>
    <property type="molecule type" value="Genomic_DNA"/>
</dbReference>
<feature type="region of interest" description="Disordered" evidence="1">
    <location>
        <begin position="1"/>
        <end position="50"/>
    </location>
</feature>
<accession>A0A834FLQ1</accession>
<evidence type="ECO:0000313" key="2">
    <source>
        <dbReference type="EMBL" id="KAF6736640.1"/>
    </source>
</evidence>
<name>A0A834FLQ1_ORYME</name>